<gene>
    <name evidence="1" type="ORF">J1605_012565</name>
</gene>
<dbReference type="AlphaFoldDB" id="A0AB34GHR3"/>
<dbReference type="PANTHER" id="PTHR34914:SF1">
    <property type="entry name" value="LYMPHOCYTE EXPANSION MOLECULE"/>
    <property type="match status" value="1"/>
</dbReference>
<comment type="caution">
    <text evidence="1">The sequence shown here is derived from an EMBL/GenBank/DDBJ whole genome shotgun (WGS) entry which is preliminary data.</text>
</comment>
<evidence type="ECO:0000313" key="1">
    <source>
        <dbReference type="EMBL" id="KAJ8779681.1"/>
    </source>
</evidence>
<dbReference type="InterPro" id="IPR033557">
    <property type="entry name" value="CIMAP2"/>
</dbReference>
<dbReference type="Proteomes" id="UP001159641">
    <property type="component" value="Unassembled WGS sequence"/>
</dbReference>
<name>A0AB34GHR3_ESCRO</name>
<organism evidence="1 2">
    <name type="scientific">Eschrichtius robustus</name>
    <name type="common">California gray whale</name>
    <name type="synonym">Eschrichtius gibbosus</name>
    <dbReference type="NCBI Taxonomy" id="9764"/>
    <lineage>
        <taxon>Eukaryota</taxon>
        <taxon>Metazoa</taxon>
        <taxon>Chordata</taxon>
        <taxon>Craniata</taxon>
        <taxon>Vertebrata</taxon>
        <taxon>Euteleostomi</taxon>
        <taxon>Mammalia</taxon>
        <taxon>Eutheria</taxon>
        <taxon>Laurasiatheria</taxon>
        <taxon>Artiodactyla</taxon>
        <taxon>Whippomorpha</taxon>
        <taxon>Cetacea</taxon>
        <taxon>Mysticeti</taxon>
        <taxon>Eschrichtiidae</taxon>
        <taxon>Eschrichtius</taxon>
    </lineage>
</organism>
<protein>
    <submittedName>
        <fullName evidence="1">Uncharacterized protein</fullName>
    </submittedName>
</protein>
<sequence length="97" mass="11278">MAIFPLYVSAYEDTSHIGLRTHPTPREGRRPEIKFPSQASSLLMSCLFSLVQNPVGLGRYLNTQLMETKDHRQRYRSLFMGGSKRYLSDRARDRLMQ</sequence>
<evidence type="ECO:0000313" key="2">
    <source>
        <dbReference type="Proteomes" id="UP001159641"/>
    </source>
</evidence>
<dbReference type="PANTHER" id="PTHR34914">
    <property type="entry name" value="LYMPHOCYTE EXPANSION MOLECULE"/>
    <property type="match status" value="1"/>
</dbReference>
<dbReference type="EMBL" id="JAIQCJ010002214">
    <property type="protein sequence ID" value="KAJ8779681.1"/>
    <property type="molecule type" value="Genomic_DNA"/>
</dbReference>
<accession>A0AB34GHR3</accession>
<proteinExistence type="predicted"/>
<reference evidence="1 2" key="1">
    <citation type="submission" date="2022-11" db="EMBL/GenBank/DDBJ databases">
        <title>Whole genome sequence of Eschrichtius robustus ER-17-0199.</title>
        <authorList>
            <person name="Bruniche-Olsen A."/>
            <person name="Black A.N."/>
            <person name="Fields C.J."/>
            <person name="Walden K."/>
            <person name="Dewoody J.A."/>
        </authorList>
    </citation>
    <scope>NUCLEOTIDE SEQUENCE [LARGE SCALE GENOMIC DNA]</scope>
    <source>
        <strain evidence="1">ER-17-0199</strain>
        <tissue evidence="1">Blubber</tissue>
    </source>
</reference>
<keyword evidence="2" id="KW-1185">Reference proteome</keyword>